<proteinExistence type="predicted"/>
<dbReference type="Pfam" id="PF07969">
    <property type="entry name" value="Amidohydro_3"/>
    <property type="match status" value="1"/>
</dbReference>
<evidence type="ECO:0000313" key="2">
    <source>
        <dbReference type="EMBL" id="MBV7274617.1"/>
    </source>
</evidence>
<protein>
    <submittedName>
        <fullName evidence="2">Amidohydrolase</fullName>
    </submittedName>
</protein>
<dbReference type="Proteomes" id="UP000694308">
    <property type="component" value="Unassembled WGS sequence"/>
</dbReference>
<dbReference type="PANTHER" id="PTHR22642:SF2">
    <property type="entry name" value="PROTEIN LONG AFTER FAR-RED 3"/>
    <property type="match status" value="1"/>
</dbReference>
<dbReference type="PANTHER" id="PTHR22642">
    <property type="entry name" value="IMIDAZOLONEPROPIONASE"/>
    <property type="match status" value="1"/>
</dbReference>
<comment type="caution">
    <text evidence="2">The sequence shown here is derived from an EMBL/GenBank/DDBJ whole genome shotgun (WGS) entry which is preliminary data.</text>
</comment>
<dbReference type="AlphaFoldDB" id="A0A949TSL7"/>
<accession>A0A949TSL7</accession>
<reference evidence="2" key="1">
    <citation type="submission" date="2020-12" db="EMBL/GenBank/DDBJ databases">
        <title>Clostridium thailandense sp. nov., a novel acetogenic bacterium isolated from peat land soil in Thailand.</title>
        <authorList>
            <person name="Chaikitkaew S."/>
            <person name="Birkeland N.K."/>
        </authorList>
    </citation>
    <scope>NUCLEOTIDE SEQUENCE</scope>
    <source>
        <strain evidence="2">PL3</strain>
    </source>
</reference>
<name>A0A949TSL7_9CLOT</name>
<dbReference type="CDD" id="cd01300">
    <property type="entry name" value="YtcJ_like"/>
    <property type="match status" value="1"/>
</dbReference>
<keyword evidence="3" id="KW-1185">Reference proteome</keyword>
<organism evidence="2 3">
    <name type="scientific">Clostridium thailandense</name>
    <dbReference type="NCBI Taxonomy" id="2794346"/>
    <lineage>
        <taxon>Bacteria</taxon>
        <taxon>Bacillati</taxon>
        <taxon>Bacillota</taxon>
        <taxon>Clostridia</taxon>
        <taxon>Eubacteriales</taxon>
        <taxon>Clostridiaceae</taxon>
        <taxon>Clostridium</taxon>
    </lineage>
</organism>
<gene>
    <name evidence="2" type="ORF">I6U48_17120</name>
</gene>
<sequence>MDLILINGKVHTMDMLNKITEAVAIKNGKVVKTGTSSEIFALKTNITEIIDLKGKVILPGFNDSHMHLLNFANSLSMIDLNSCSSIEELIERVKTFINAKNLVKNKWIRGKGWNQDYFKKEKRFPTKYDLDKISTEYPIVITRACIHICVVNSKALALLGITKETPQVEGGQFDIDKNGEPIGIFREKALSLVYDKIPSPTSEELKNMIKEATYYANSKGLTSIQSDDFTSIPGVDYIQVINAYNELKESGNLTLRVNEQCLLPAKDKLEKFLKEGFTTGQGDEFFKIGPLKLLVDGSLGARTAALCKPYFDDPSTSGILVYDQKELNELILTAHNSGMQIAVHCIGDKAMYMTFEAFQKALKVNPKKNHRHSIVHCQITDEILLNKFKELDIIAHIQPIFIHYDLHMVEDRIGRERMKSSYAFKTMIQKGIHIALGTDCPVEALDVMPSIYCAVTRKDLNGYPEKGWMPEERLSIEEAVYNYTMGSAYASFEDTIKGSIEEGKLADMVVLSEDIFEVDKDRIKDLEVEMTLLGGKVIYKK</sequence>
<dbReference type="InterPro" id="IPR033932">
    <property type="entry name" value="YtcJ-like"/>
</dbReference>
<evidence type="ECO:0000259" key="1">
    <source>
        <dbReference type="Pfam" id="PF07969"/>
    </source>
</evidence>
<feature type="domain" description="Amidohydrolase 3" evidence="1">
    <location>
        <begin position="48"/>
        <end position="539"/>
    </location>
</feature>
<dbReference type="EMBL" id="JAEEGC010000092">
    <property type="protein sequence ID" value="MBV7274617.1"/>
    <property type="molecule type" value="Genomic_DNA"/>
</dbReference>
<dbReference type="InterPro" id="IPR013108">
    <property type="entry name" value="Amidohydro_3"/>
</dbReference>
<evidence type="ECO:0000313" key="3">
    <source>
        <dbReference type="Proteomes" id="UP000694308"/>
    </source>
</evidence>
<dbReference type="RefSeq" id="WP_218321682.1">
    <property type="nucleotide sequence ID" value="NZ_JAEEGC010000092.1"/>
</dbReference>